<dbReference type="Proteomes" id="UP000254771">
    <property type="component" value="Unassembled WGS sequence"/>
</dbReference>
<organism evidence="1 2">
    <name type="scientific">endosymbiont of Escarpia spicata</name>
    <dbReference type="NCBI Taxonomy" id="2200908"/>
    <lineage>
        <taxon>Bacteria</taxon>
        <taxon>Pseudomonadati</taxon>
        <taxon>Pseudomonadota</taxon>
        <taxon>Gammaproteobacteria</taxon>
        <taxon>sulfur-oxidizing symbionts</taxon>
    </lineage>
</organism>
<dbReference type="AlphaFoldDB" id="A0A370DQG7"/>
<reference evidence="1 2" key="1">
    <citation type="journal article" date="2018" name="ISME J.">
        <title>Endosymbiont genomes yield clues of tubeworm success.</title>
        <authorList>
            <person name="Li Y."/>
            <person name="Liles M.R."/>
            <person name="Halanych K.M."/>
        </authorList>
    </citation>
    <scope>NUCLEOTIDE SEQUENCE [LARGE SCALE GENOMIC DNA]</scope>
    <source>
        <strain evidence="1">A1462</strain>
    </source>
</reference>
<comment type="caution">
    <text evidence="1">The sequence shown here is derived from an EMBL/GenBank/DDBJ whole genome shotgun (WGS) entry which is preliminary data.</text>
</comment>
<proteinExistence type="predicted"/>
<accession>A0A370DQG7</accession>
<dbReference type="InterPro" id="IPR018642">
    <property type="entry name" value="DUF2066"/>
</dbReference>
<sequence>MIFKQTWLILLLLLWCTGAVAERVSGLYEAAVPVVGQGAEARAPAIREAFGQVLIKVSGNRDLLQQEDLAKRLKRAPRYVQQYRYRMLEQPLSDDPAPVVDSENPLPDRLLWVRFDEKAVNRLLREAGVPVWGGTRPSTLVWLTRDAKGRRTLYQQDMEPELATAVTETADQRGLPVVMPLMDLEDRTALQVSDLWGGFEENIRRASQRYLPDVVLAGRLHRQGRRAWSGDWTLYLPDGVEQWQIQGKSDLALAREGVQRAVDLLAARFAPQSASQGVEALRIRVSGMLNLADYVLVKDYLRSLVMIEQLDLLAVGPEQVSFLARVQGGREALERGILLGGVLESVVTSDEVVEAEASPPEDFDVQSLDYRLRQ</sequence>
<keyword evidence="2" id="KW-1185">Reference proteome</keyword>
<dbReference type="EMBL" id="QFXE01000007">
    <property type="protein sequence ID" value="RDH87123.1"/>
    <property type="molecule type" value="Genomic_DNA"/>
</dbReference>
<name>A0A370DQG7_9GAMM</name>
<protein>
    <submittedName>
        <fullName evidence="1">DUF2066 domain-containing protein</fullName>
    </submittedName>
</protein>
<gene>
    <name evidence="1" type="ORF">DIZ78_06455</name>
</gene>
<evidence type="ECO:0000313" key="1">
    <source>
        <dbReference type="EMBL" id="RDH87123.1"/>
    </source>
</evidence>
<dbReference type="Pfam" id="PF09839">
    <property type="entry name" value="DUF2066"/>
    <property type="match status" value="1"/>
</dbReference>
<evidence type="ECO:0000313" key="2">
    <source>
        <dbReference type="Proteomes" id="UP000254771"/>
    </source>
</evidence>